<dbReference type="PANTHER" id="PTHR12901">
    <property type="entry name" value="SPERM PROTEIN HOMOLOG"/>
    <property type="match status" value="1"/>
</dbReference>
<dbReference type="Gene3D" id="3.30.530.20">
    <property type="match status" value="1"/>
</dbReference>
<evidence type="ECO:0000256" key="1">
    <source>
        <dbReference type="ARBA" id="ARBA00008918"/>
    </source>
</evidence>
<evidence type="ECO:0000313" key="4">
    <source>
        <dbReference type="Proteomes" id="UP000001302"/>
    </source>
</evidence>
<dbReference type="InterPro" id="IPR044996">
    <property type="entry name" value="COQ10-like"/>
</dbReference>
<dbReference type="Pfam" id="PF03364">
    <property type="entry name" value="Polyketide_cyc"/>
    <property type="match status" value="1"/>
</dbReference>
<dbReference type="RefSeq" id="WP_013300676.1">
    <property type="nucleotide sequence ID" value="NC_014414.1"/>
</dbReference>
<dbReference type="PANTHER" id="PTHR12901:SF10">
    <property type="entry name" value="COENZYME Q-BINDING PROTEIN COQ10, MITOCHONDRIAL"/>
    <property type="match status" value="1"/>
</dbReference>
<keyword evidence="4" id="KW-1185">Reference proteome</keyword>
<evidence type="ECO:0000313" key="3">
    <source>
        <dbReference type="EMBL" id="ADM09702.1"/>
    </source>
</evidence>
<protein>
    <submittedName>
        <fullName evidence="3">Oligoketide cyclase</fullName>
    </submittedName>
</protein>
<dbReference type="OrthoDB" id="9804759at2"/>
<dbReference type="Proteomes" id="UP000001302">
    <property type="component" value="Chromosome"/>
</dbReference>
<dbReference type="InterPro" id="IPR023393">
    <property type="entry name" value="START-like_dom_sf"/>
</dbReference>
<dbReference type="eggNOG" id="COG2867">
    <property type="taxonomic scope" value="Bacteria"/>
</dbReference>
<evidence type="ECO:0000259" key="2">
    <source>
        <dbReference type="Pfam" id="PF03364"/>
    </source>
</evidence>
<proteinExistence type="inferred from homology"/>
<accession>E0TIB8</accession>
<dbReference type="InterPro" id="IPR005031">
    <property type="entry name" value="COQ10_START"/>
</dbReference>
<dbReference type="KEGG" id="pbr:PB2503_08234"/>
<comment type="similarity">
    <text evidence="1">Belongs to the ribosome association toxin RatA family.</text>
</comment>
<name>E0TIB8_PARBH</name>
<dbReference type="CDD" id="cd07813">
    <property type="entry name" value="COQ10p_like"/>
    <property type="match status" value="1"/>
</dbReference>
<organism evidence="3 4">
    <name type="scientific">Parvularcula bermudensis (strain ATCC BAA-594 / HTCC2503 / KCTC 12087)</name>
    <dbReference type="NCBI Taxonomy" id="314260"/>
    <lineage>
        <taxon>Bacteria</taxon>
        <taxon>Pseudomonadati</taxon>
        <taxon>Pseudomonadota</taxon>
        <taxon>Alphaproteobacteria</taxon>
        <taxon>Parvularculales</taxon>
        <taxon>Parvularculaceae</taxon>
        <taxon>Parvularcula</taxon>
    </lineage>
</organism>
<sequence length="153" mass="17878">MGHHQERTFVPFTPTQMFDLVAAVEDYPRFIPWIEALRVKERKAEHLVADMIVKYTIFRESFRSRVALDRPNMAIDVDYIRGPLKSLSNHWRFEKEPNGCTIDFCIDFEFKNPLLQTVANQLIDKAFRRLSSAFTDEAHRRYQPIAATASKTA</sequence>
<dbReference type="EMBL" id="CP002156">
    <property type="protein sequence ID" value="ADM09702.1"/>
    <property type="molecule type" value="Genomic_DNA"/>
</dbReference>
<feature type="domain" description="Coenzyme Q-binding protein COQ10 START" evidence="2">
    <location>
        <begin position="10"/>
        <end position="135"/>
    </location>
</feature>
<dbReference type="AlphaFoldDB" id="E0TIB8"/>
<dbReference type="STRING" id="314260.PB2503_08234"/>
<dbReference type="HOGENOM" id="CLU_079653_3_0_5"/>
<dbReference type="GO" id="GO:0048039">
    <property type="term" value="F:ubiquinone binding"/>
    <property type="evidence" value="ECO:0007669"/>
    <property type="project" value="InterPro"/>
</dbReference>
<dbReference type="SUPFAM" id="SSF55961">
    <property type="entry name" value="Bet v1-like"/>
    <property type="match status" value="1"/>
</dbReference>
<reference evidence="3 4" key="2">
    <citation type="journal article" date="2011" name="J. Bacteriol.">
        <title>Complete genome sequence of strain HTCC2503T of Parvularcula bermudensis, the type species of the order "Parvularculales" in the class Alphaproteobacteria.</title>
        <authorList>
            <person name="Oh H.M."/>
            <person name="Kang I."/>
            <person name="Vergin K.L."/>
            <person name="Kang D."/>
            <person name="Rhee K.H."/>
            <person name="Giovannoni S.J."/>
            <person name="Cho J.C."/>
        </authorList>
    </citation>
    <scope>NUCLEOTIDE SEQUENCE [LARGE SCALE GENOMIC DNA]</scope>
    <source>
        <strain evidence="4">ATCC BAA-594 / HTCC2503 / KCTC 12087</strain>
    </source>
</reference>
<gene>
    <name evidence="3" type="ordered locus">PB2503_08234</name>
</gene>
<dbReference type="GO" id="GO:0045333">
    <property type="term" value="P:cellular respiration"/>
    <property type="evidence" value="ECO:0007669"/>
    <property type="project" value="InterPro"/>
</dbReference>
<reference evidence="4" key="1">
    <citation type="submission" date="2010-08" db="EMBL/GenBank/DDBJ databases">
        <title>Genome sequence of Parvularcula bermudensis HTCC2503.</title>
        <authorList>
            <person name="Kang D.-M."/>
            <person name="Oh H.-M."/>
            <person name="Cho J.-C."/>
        </authorList>
    </citation>
    <scope>NUCLEOTIDE SEQUENCE [LARGE SCALE GENOMIC DNA]</scope>
    <source>
        <strain evidence="4">ATCC BAA-594 / HTCC2503 / KCTC 12087</strain>
    </source>
</reference>